<dbReference type="Pfam" id="PF01419">
    <property type="entry name" value="Jacalin"/>
    <property type="match status" value="1"/>
</dbReference>
<dbReference type="SMART" id="SM00915">
    <property type="entry name" value="Jacalin"/>
    <property type="match status" value="1"/>
</dbReference>
<dbReference type="Pfam" id="PF00305">
    <property type="entry name" value="Lipoxygenase"/>
    <property type="match status" value="1"/>
</dbReference>
<dbReference type="GO" id="GO:0016702">
    <property type="term" value="F:oxidoreductase activity, acting on single donors with incorporation of molecular oxygen, incorporation of two atoms of oxygen"/>
    <property type="evidence" value="ECO:0007669"/>
    <property type="project" value="InterPro"/>
</dbReference>
<dbReference type="GO" id="GO:0006629">
    <property type="term" value="P:lipid metabolic process"/>
    <property type="evidence" value="ECO:0007669"/>
    <property type="project" value="UniProtKB-ARBA"/>
</dbReference>
<evidence type="ECO:0000256" key="1">
    <source>
        <dbReference type="ARBA" id="ARBA00006568"/>
    </source>
</evidence>
<dbReference type="SUPFAM" id="SSF51101">
    <property type="entry name" value="Mannose-binding lectins"/>
    <property type="match status" value="1"/>
</dbReference>
<evidence type="ECO:0000256" key="3">
    <source>
        <dbReference type="SAM" id="MobiDB-lite"/>
    </source>
</evidence>
<dbReference type="EMBL" id="JANJYJ010000007">
    <property type="protein sequence ID" value="KAK3199096.1"/>
    <property type="molecule type" value="Genomic_DNA"/>
</dbReference>
<dbReference type="PROSITE" id="PS51752">
    <property type="entry name" value="JACALIN_LECTIN"/>
    <property type="match status" value="1"/>
</dbReference>
<dbReference type="PROSITE" id="PS51393">
    <property type="entry name" value="LIPOXYGENASE_3"/>
    <property type="match status" value="1"/>
</dbReference>
<keyword evidence="2" id="KW-0430">Lectin</keyword>
<dbReference type="InterPro" id="IPR036404">
    <property type="entry name" value="Jacalin-like_lectin_dom_sf"/>
</dbReference>
<dbReference type="PRINTS" id="PR00468">
    <property type="entry name" value="PLTLPOXGNASE"/>
</dbReference>
<comment type="caution">
    <text evidence="6">The sequence shown here is derived from an EMBL/GenBank/DDBJ whole genome shotgun (WGS) entry which is preliminary data.</text>
</comment>
<evidence type="ECO:0000259" key="5">
    <source>
        <dbReference type="PROSITE" id="PS51752"/>
    </source>
</evidence>
<evidence type="ECO:0000313" key="7">
    <source>
        <dbReference type="Proteomes" id="UP001281410"/>
    </source>
</evidence>
<evidence type="ECO:0000313" key="6">
    <source>
        <dbReference type="EMBL" id="KAK3199096.1"/>
    </source>
</evidence>
<evidence type="ECO:0008006" key="8">
    <source>
        <dbReference type="Google" id="ProtNLM"/>
    </source>
</evidence>
<organism evidence="6 7">
    <name type="scientific">Dipteronia sinensis</name>
    <dbReference type="NCBI Taxonomy" id="43782"/>
    <lineage>
        <taxon>Eukaryota</taxon>
        <taxon>Viridiplantae</taxon>
        <taxon>Streptophyta</taxon>
        <taxon>Embryophyta</taxon>
        <taxon>Tracheophyta</taxon>
        <taxon>Spermatophyta</taxon>
        <taxon>Magnoliopsida</taxon>
        <taxon>eudicotyledons</taxon>
        <taxon>Gunneridae</taxon>
        <taxon>Pentapetalae</taxon>
        <taxon>rosids</taxon>
        <taxon>malvids</taxon>
        <taxon>Sapindales</taxon>
        <taxon>Sapindaceae</taxon>
        <taxon>Hippocastanoideae</taxon>
        <taxon>Acereae</taxon>
        <taxon>Dipteronia</taxon>
    </lineage>
</organism>
<name>A0AAE0A2Z6_9ROSI</name>
<dbReference type="Gene3D" id="2.100.10.30">
    <property type="entry name" value="Jacalin-like lectin domain"/>
    <property type="match status" value="1"/>
</dbReference>
<dbReference type="InterPro" id="IPR013819">
    <property type="entry name" value="LipOase_C"/>
</dbReference>
<feature type="domain" description="Jacalin-type lectin" evidence="5">
    <location>
        <begin position="31"/>
        <end position="182"/>
    </location>
</feature>
<feature type="region of interest" description="Disordered" evidence="3">
    <location>
        <begin position="270"/>
        <end position="289"/>
    </location>
</feature>
<dbReference type="SUPFAM" id="SSF48484">
    <property type="entry name" value="Lipoxigenase"/>
    <property type="match status" value="1"/>
</dbReference>
<gene>
    <name evidence="6" type="ORF">Dsin_022511</name>
</gene>
<dbReference type="PANTHER" id="PTHR46506">
    <property type="entry name" value="OS05G0143600 PROTEIN"/>
    <property type="match status" value="1"/>
</dbReference>
<proteinExistence type="inferred from homology"/>
<dbReference type="GO" id="GO:0046872">
    <property type="term" value="F:metal ion binding"/>
    <property type="evidence" value="ECO:0007669"/>
    <property type="project" value="InterPro"/>
</dbReference>
<protein>
    <recommendedName>
        <fullName evidence="8">Jacalin-type lectin domain-containing protein</fullName>
    </recommendedName>
</protein>
<accession>A0AAE0A2Z6</accession>
<dbReference type="AlphaFoldDB" id="A0AAE0A2Z6"/>
<comment type="similarity">
    <text evidence="1">Belongs to the jacalin lectin family.</text>
</comment>
<dbReference type="CDD" id="cd09612">
    <property type="entry name" value="Jacalin"/>
    <property type="match status" value="1"/>
</dbReference>
<dbReference type="Proteomes" id="UP001281410">
    <property type="component" value="Unassembled WGS sequence"/>
</dbReference>
<reference evidence="6" key="1">
    <citation type="journal article" date="2023" name="Plant J.">
        <title>Genome sequences and population genomics provide insights into the demographic history, inbreeding, and mutation load of two 'living fossil' tree species of Dipteronia.</title>
        <authorList>
            <person name="Feng Y."/>
            <person name="Comes H.P."/>
            <person name="Chen J."/>
            <person name="Zhu S."/>
            <person name="Lu R."/>
            <person name="Zhang X."/>
            <person name="Li P."/>
            <person name="Qiu J."/>
            <person name="Olsen K.M."/>
            <person name="Qiu Y."/>
        </authorList>
    </citation>
    <scope>NUCLEOTIDE SEQUENCE</scope>
    <source>
        <strain evidence="6">NBL</strain>
    </source>
</reference>
<dbReference type="GO" id="GO:0030246">
    <property type="term" value="F:carbohydrate binding"/>
    <property type="evidence" value="ECO:0007669"/>
    <property type="project" value="UniProtKB-KW"/>
</dbReference>
<evidence type="ECO:0000259" key="4">
    <source>
        <dbReference type="PROSITE" id="PS51393"/>
    </source>
</evidence>
<keyword evidence="7" id="KW-1185">Reference proteome</keyword>
<feature type="region of interest" description="Disordered" evidence="3">
    <location>
        <begin position="77"/>
        <end position="96"/>
    </location>
</feature>
<feature type="domain" description="Lipoxygenase" evidence="4">
    <location>
        <begin position="209"/>
        <end position="373"/>
    </location>
</feature>
<dbReference type="InterPro" id="IPR036226">
    <property type="entry name" value="LipOase_C_sf"/>
</dbReference>
<dbReference type="InterPro" id="IPR001246">
    <property type="entry name" value="LipOase_plant"/>
</dbReference>
<sequence length="373" mass="40758">MGQQERLDTSLGGFVDFSLEGEILGLDVQEIIKIGPWGGEGGDKWDVKPPSINSSITEINISHGDVVNSLSFKSVDRVTGKTKPSPTYGGRGSKTEQVSMGSMEYLTSISGTVKNHNGNIVVESITFVSIDGTNTNTNGPYGSPSTTGSSFNVPIENGEIVGFFERATANQHINAIGIHEMKLVGGGLRLKNGDGARDGVRLEMKRDSSYLPSQTPNGLKRLRGEELNKLRRNGQGERQTSDRIYDYDVYNDIGDPDGDLDLARPVLGDERSYPRRGRTGRPHCEKYPSSETRSSLFYVPRDEDFSEVRERTFSTKAALLPSFEAAAEGSDLGFRYFTAVDSLFNEGDNLPNILDLLHTLTGQGFGAFIPEMI</sequence>
<dbReference type="InterPro" id="IPR033734">
    <property type="entry name" value="Jacalin-like_lectin_dom_plant"/>
</dbReference>
<evidence type="ECO:0000256" key="2">
    <source>
        <dbReference type="ARBA" id="ARBA00022734"/>
    </source>
</evidence>
<dbReference type="Gene3D" id="4.10.375.10">
    <property type="entry name" value="Lipoxygenase-1, Domain 2"/>
    <property type="match status" value="1"/>
</dbReference>
<dbReference type="InterPro" id="IPR001229">
    <property type="entry name" value="Jacalin-like_lectin_dom"/>
</dbReference>